<dbReference type="GO" id="GO:0005737">
    <property type="term" value="C:cytoplasm"/>
    <property type="evidence" value="ECO:0007669"/>
    <property type="project" value="TreeGrafter"/>
</dbReference>
<evidence type="ECO:0000313" key="1">
    <source>
        <dbReference type="EMBL" id="SDC86249.1"/>
    </source>
</evidence>
<dbReference type="STRING" id="530584.SAMN05421630_104183"/>
<name>A0A222VWQ0_9PSEU</name>
<dbReference type="Gene3D" id="3.40.50.1240">
    <property type="entry name" value="Phosphoglycerate mutase-like"/>
    <property type="match status" value="1"/>
</dbReference>
<sequence>MSTRLLLVRHGETEWHADNRYAGTSDVGLTPRGFEQAAELAGHLRTRKDAPTALYCSPQSRARRTAEPSAHALGLTPTVVADLAEVHFGLAEGRTLTEVRELGKAQSEAVEKFLGDPVGHAFPDAESPTLAARRGASALRAIAEAEEGPVLVVAHNTLLRLSLCLLLGIPLRHYRTVFPRIENCAITELGISGDRTSLLGFNIPAR</sequence>
<dbReference type="InterPro" id="IPR029033">
    <property type="entry name" value="His_PPase_superfam"/>
</dbReference>
<dbReference type="KEGG" id="pmad:BAY61_28770"/>
<accession>A0A222VWQ0</accession>
<dbReference type="EMBL" id="FMZE01000004">
    <property type="protein sequence ID" value="SDC86249.1"/>
    <property type="molecule type" value="Genomic_DNA"/>
</dbReference>
<dbReference type="OrthoDB" id="9793115at2"/>
<dbReference type="Pfam" id="PF00300">
    <property type="entry name" value="His_Phos_1"/>
    <property type="match status" value="1"/>
</dbReference>
<dbReference type="InterPro" id="IPR050275">
    <property type="entry name" value="PGM_Phosphatase"/>
</dbReference>
<dbReference type="CDD" id="cd07067">
    <property type="entry name" value="HP_PGM_like"/>
    <property type="match status" value="1"/>
</dbReference>
<dbReference type="SUPFAM" id="SSF53254">
    <property type="entry name" value="Phosphoglycerate mutase-like"/>
    <property type="match status" value="1"/>
</dbReference>
<proteinExistence type="predicted"/>
<protein>
    <submittedName>
        <fullName evidence="1">Probable phosphoglycerate mutase</fullName>
    </submittedName>
</protein>
<dbReference type="GO" id="GO:0016791">
    <property type="term" value="F:phosphatase activity"/>
    <property type="evidence" value="ECO:0007669"/>
    <property type="project" value="TreeGrafter"/>
</dbReference>
<evidence type="ECO:0000313" key="2">
    <source>
        <dbReference type="Proteomes" id="UP000199494"/>
    </source>
</evidence>
<dbReference type="SMART" id="SM00855">
    <property type="entry name" value="PGAM"/>
    <property type="match status" value="1"/>
</dbReference>
<dbReference type="AlphaFoldDB" id="A0A222VWQ0"/>
<organism evidence="1 2">
    <name type="scientific">Prauserella marina</name>
    <dbReference type="NCBI Taxonomy" id="530584"/>
    <lineage>
        <taxon>Bacteria</taxon>
        <taxon>Bacillati</taxon>
        <taxon>Actinomycetota</taxon>
        <taxon>Actinomycetes</taxon>
        <taxon>Pseudonocardiales</taxon>
        <taxon>Pseudonocardiaceae</taxon>
        <taxon>Prauserella</taxon>
    </lineage>
</organism>
<reference evidence="1 2" key="1">
    <citation type="submission" date="2016-10" db="EMBL/GenBank/DDBJ databases">
        <authorList>
            <person name="de Groot N.N."/>
        </authorList>
    </citation>
    <scope>NUCLEOTIDE SEQUENCE [LARGE SCALE GENOMIC DNA]</scope>
    <source>
        <strain evidence="1 2">CGMCC 4.5506</strain>
    </source>
</reference>
<dbReference type="PANTHER" id="PTHR48100:SF1">
    <property type="entry name" value="HISTIDINE PHOSPHATASE FAMILY PROTEIN-RELATED"/>
    <property type="match status" value="1"/>
</dbReference>
<dbReference type="PANTHER" id="PTHR48100">
    <property type="entry name" value="BROAD-SPECIFICITY PHOSPHATASE YOR283W-RELATED"/>
    <property type="match status" value="1"/>
</dbReference>
<keyword evidence="2" id="KW-1185">Reference proteome</keyword>
<dbReference type="RefSeq" id="WP_091803022.1">
    <property type="nucleotide sequence ID" value="NZ_CP016353.1"/>
</dbReference>
<dbReference type="InterPro" id="IPR013078">
    <property type="entry name" value="His_Pase_superF_clade-1"/>
</dbReference>
<dbReference type="Proteomes" id="UP000199494">
    <property type="component" value="Unassembled WGS sequence"/>
</dbReference>
<gene>
    <name evidence="1" type="ORF">SAMN05421630_104183</name>
</gene>